<dbReference type="Pfam" id="PF03816">
    <property type="entry name" value="LytR_cpsA_psr"/>
    <property type="match status" value="1"/>
</dbReference>
<dbReference type="Gene3D" id="3.40.630.190">
    <property type="entry name" value="LCP protein"/>
    <property type="match status" value="1"/>
</dbReference>
<keyword evidence="6" id="KW-1185">Reference proteome</keyword>
<dbReference type="RefSeq" id="WP_205116265.1">
    <property type="nucleotide sequence ID" value="NZ_JAFBCM010000001.1"/>
</dbReference>
<protein>
    <submittedName>
        <fullName evidence="5">LCP family protein</fullName>
    </submittedName>
</protein>
<dbReference type="EMBL" id="JBHRZH010000061">
    <property type="protein sequence ID" value="MFC3766808.1"/>
    <property type="molecule type" value="Genomic_DNA"/>
</dbReference>
<sequence>MSDPTWDPTTEHRGHPAQRPTGRRRRSGMPFNRVLGLTLLSALVPGTGYLATGRRKLGIAVLAILVLILAFGAYVALFGRDWAIGLAVEPTSLAIAATILAVIGIAWVVVIVTSHRALRPRAVSPLQRILGSALVGVLALMVMSPMALGSRYAFVQRDVVRTIFASDDTKSATRPQNVTAEDPWGGRSRVNLLLLGGDAGEGRDGTRTDSVIVASIDTRTGNTVLFSLPRNLTKLPFPKDSPLYDLYPDGFQGDGPDAEYLLNAVYRNVPGAHPDVLDSDHKGADALKLGVGEALGLQLDYFILINLDGFEQLVDALGGITVNINTRVAIGGNTDTGRRPDDWLEPGPNKHLDGDNALWFARGRYGSSDYARMGRQRCVINAIIQQADPATMLTRYEAIAKSSKDIVETDLPQSLLKPFVGLALDVKDATVTSIVFDNKVIRPAHPDYDLIRSKVESALAASEASPSPGASSTAKAPATPNAPDPTKAAEPPPDNGDDEESPGDDPSNAPSPGTGGDEAADSLTDSCAYQPQS</sequence>
<keyword evidence="3" id="KW-0812">Transmembrane</keyword>
<comment type="caution">
    <text evidence="5">The sequence shown here is derived from an EMBL/GenBank/DDBJ whole genome shotgun (WGS) entry which is preliminary data.</text>
</comment>
<feature type="transmembrane region" description="Helical" evidence="3">
    <location>
        <begin position="34"/>
        <end position="52"/>
    </location>
</feature>
<feature type="compositionally biased region" description="Low complexity" evidence="2">
    <location>
        <begin position="461"/>
        <end position="489"/>
    </location>
</feature>
<feature type="domain" description="Cell envelope-related transcriptional attenuator" evidence="4">
    <location>
        <begin position="207"/>
        <end position="387"/>
    </location>
</feature>
<evidence type="ECO:0000313" key="6">
    <source>
        <dbReference type="Proteomes" id="UP001595699"/>
    </source>
</evidence>
<dbReference type="InterPro" id="IPR050922">
    <property type="entry name" value="LytR/CpsA/Psr_CW_biosynth"/>
</dbReference>
<feature type="transmembrane region" description="Helical" evidence="3">
    <location>
        <begin position="59"/>
        <end position="79"/>
    </location>
</feature>
<evidence type="ECO:0000313" key="5">
    <source>
        <dbReference type="EMBL" id="MFC3766808.1"/>
    </source>
</evidence>
<dbReference type="Proteomes" id="UP001595699">
    <property type="component" value="Unassembled WGS sequence"/>
</dbReference>
<feature type="transmembrane region" description="Helical" evidence="3">
    <location>
        <begin position="133"/>
        <end position="154"/>
    </location>
</feature>
<evidence type="ECO:0000256" key="2">
    <source>
        <dbReference type="SAM" id="MobiDB-lite"/>
    </source>
</evidence>
<accession>A0ABV7YRS9</accession>
<feature type="region of interest" description="Disordered" evidence="2">
    <location>
        <begin position="1"/>
        <end position="28"/>
    </location>
</feature>
<gene>
    <name evidence="5" type="ORF">ACFOUW_38690</name>
</gene>
<evidence type="ECO:0000256" key="3">
    <source>
        <dbReference type="SAM" id="Phobius"/>
    </source>
</evidence>
<name>A0ABV7YRS9_9ACTN</name>
<proteinExistence type="inferred from homology"/>
<dbReference type="PANTHER" id="PTHR33392">
    <property type="entry name" value="POLYISOPRENYL-TEICHOIC ACID--PEPTIDOGLYCAN TEICHOIC ACID TRANSFERASE TAGU"/>
    <property type="match status" value="1"/>
</dbReference>
<keyword evidence="3" id="KW-0472">Membrane</keyword>
<reference evidence="6" key="1">
    <citation type="journal article" date="2019" name="Int. J. Syst. Evol. Microbiol.">
        <title>The Global Catalogue of Microorganisms (GCM) 10K type strain sequencing project: providing services to taxonomists for standard genome sequencing and annotation.</title>
        <authorList>
            <consortium name="The Broad Institute Genomics Platform"/>
            <consortium name="The Broad Institute Genome Sequencing Center for Infectious Disease"/>
            <person name="Wu L."/>
            <person name="Ma J."/>
        </authorList>
    </citation>
    <scope>NUCLEOTIDE SEQUENCE [LARGE SCALE GENOMIC DNA]</scope>
    <source>
        <strain evidence="6">CGMCC 4.7241</strain>
    </source>
</reference>
<evidence type="ECO:0000259" key="4">
    <source>
        <dbReference type="Pfam" id="PF03816"/>
    </source>
</evidence>
<feature type="transmembrane region" description="Helical" evidence="3">
    <location>
        <begin position="91"/>
        <end position="112"/>
    </location>
</feature>
<feature type="region of interest" description="Disordered" evidence="2">
    <location>
        <begin position="461"/>
        <end position="533"/>
    </location>
</feature>
<feature type="compositionally biased region" description="Polar residues" evidence="2">
    <location>
        <begin position="523"/>
        <end position="533"/>
    </location>
</feature>
<dbReference type="InterPro" id="IPR004474">
    <property type="entry name" value="LytR_CpsA_psr"/>
</dbReference>
<dbReference type="PANTHER" id="PTHR33392:SF6">
    <property type="entry name" value="POLYISOPRENYL-TEICHOIC ACID--PEPTIDOGLYCAN TEICHOIC ACID TRANSFERASE TAGU"/>
    <property type="match status" value="1"/>
</dbReference>
<keyword evidence="3" id="KW-1133">Transmembrane helix</keyword>
<organism evidence="5 6">
    <name type="scientific">Tenggerimyces flavus</name>
    <dbReference type="NCBI Taxonomy" id="1708749"/>
    <lineage>
        <taxon>Bacteria</taxon>
        <taxon>Bacillati</taxon>
        <taxon>Actinomycetota</taxon>
        <taxon>Actinomycetes</taxon>
        <taxon>Propionibacteriales</taxon>
        <taxon>Nocardioidaceae</taxon>
        <taxon>Tenggerimyces</taxon>
    </lineage>
</organism>
<dbReference type="NCBIfam" id="TIGR00350">
    <property type="entry name" value="lytR_cpsA_psr"/>
    <property type="match status" value="1"/>
</dbReference>
<comment type="similarity">
    <text evidence="1">Belongs to the LytR/CpsA/Psr (LCP) family.</text>
</comment>
<evidence type="ECO:0000256" key="1">
    <source>
        <dbReference type="ARBA" id="ARBA00006068"/>
    </source>
</evidence>